<proteinExistence type="predicted"/>
<gene>
    <name evidence="2" type="ORF">SAMEA104719789_01360</name>
</gene>
<keyword evidence="1" id="KW-1133">Transmembrane helix</keyword>
<dbReference type="AlphaFoldDB" id="A0A383U2U8"/>
<reference evidence="2 3" key="1">
    <citation type="submission" date="2018-09" db="EMBL/GenBank/DDBJ databases">
        <authorList>
            <consortium name="Pathogen Informatics"/>
        </authorList>
    </citation>
    <scope>NUCLEOTIDE SEQUENCE [LARGE SCALE GENOMIC DNA]</scope>
    <source>
        <strain evidence="2 3">OH-22767</strain>
    </source>
</reference>
<dbReference type="EMBL" id="UNSC01000007">
    <property type="protein sequence ID" value="SZD73907.1"/>
    <property type="molecule type" value="Genomic_DNA"/>
</dbReference>
<keyword evidence="1" id="KW-0472">Membrane</keyword>
<feature type="transmembrane region" description="Helical" evidence="1">
    <location>
        <begin position="7"/>
        <end position="30"/>
    </location>
</feature>
<organism evidence="2 3">
    <name type="scientific">Candidatus Ornithobacterium hominis</name>
    <dbReference type="NCBI Taxonomy" id="2497989"/>
    <lineage>
        <taxon>Bacteria</taxon>
        <taxon>Pseudomonadati</taxon>
        <taxon>Bacteroidota</taxon>
        <taxon>Flavobacteriia</taxon>
        <taxon>Flavobacteriales</taxon>
        <taxon>Weeksellaceae</taxon>
        <taxon>Ornithobacterium</taxon>
    </lineage>
</organism>
<evidence type="ECO:0000256" key="1">
    <source>
        <dbReference type="SAM" id="Phobius"/>
    </source>
</evidence>
<protein>
    <submittedName>
        <fullName evidence="2">Uncharacterized protein</fullName>
    </submittedName>
</protein>
<name>A0A383U2U8_9FLAO</name>
<sequence>MKRKYYVYIVLLLMGIVFHQHIINFFVGFYDGLRE</sequence>
<keyword evidence="3" id="KW-1185">Reference proteome</keyword>
<keyword evidence="1" id="KW-0812">Transmembrane</keyword>
<accession>A0A383U2U8</accession>
<evidence type="ECO:0000313" key="2">
    <source>
        <dbReference type="EMBL" id="SZD73907.1"/>
    </source>
</evidence>
<evidence type="ECO:0000313" key="3">
    <source>
        <dbReference type="Proteomes" id="UP000262142"/>
    </source>
</evidence>
<dbReference type="Proteomes" id="UP000262142">
    <property type="component" value="Unassembled WGS sequence"/>
</dbReference>